<reference evidence="7" key="1">
    <citation type="submission" date="2025-05" db="UniProtKB">
        <authorList>
            <consortium name="RefSeq"/>
        </authorList>
    </citation>
    <scope>NUCLEOTIDE SEQUENCE [LARGE SCALE GENOMIC DNA]</scope>
</reference>
<dbReference type="Pfam" id="PF23598">
    <property type="entry name" value="LRR_14"/>
    <property type="match status" value="1"/>
</dbReference>
<dbReference type="InterPro" id="IPR002182">
    <property type="entry name" value="NB-ARC"/>
</dbReference>
<dbReference type="InterPro" id="IPR027417">
    <property type="entry name" value="P-loop_NTPase"/>
</dbReference>
<dbReference type="InterPro" id="IPR032675">
    <property type="entry name" value="LRR_dom_sf"/>
</dbReference>
<dbReference type="InterPro" id="IPR058922">
    <property type="entry name" value="WHD_DRP"/>
</dbReference>
<feature type="domain" description="Disease resistance protein winged helix" evidence="5">
    <location>
        <begin position="497"/>
        <end position="563"/>
    </location>
</feature>
<dbReference type="InterPro" id="IPR044974">
    <property type="entry name" value="Disease_R_plants"/>
</dbReference>
<dbReference type="SUPFAM" id="SSF52058">
    <property type="entry name" value="L domain-like"/>
    <property type="match status" value="1"/>
</dbReference>
<dbReference type="PRINTS" id="PR00364">
    <property type="entry name" value="DISEASERSIST"/>
</dbReference>
<proteinExistence type="predicted"/>
<feature type="domain" description="NB-ARC" evidence="4">
    <location>
        <begin position="266"/>
        <end position="419"/>
    </location>
</feature>
<dbReference type="Gene3D" id="3.80.10.10">
    <property type="entry name" value="Ribonuclease Inhibitor"/>
    <property type="match status" value="2"/>
</dbReference>
<dbReference type="InterPro" id="IPR055414">
    <property type="entry name" value="LRR_R13L4/SHOC2-like"/>
</dbReference>
<evidence type="ECO:0000256" key="3">
    <source>
        <dbReference type="SAM" id="MobiDB-lite"/>
    </source>
</evidence>
<dbReference type="PANTHER" id="PTHR23155:SF955">
    <property type="entry name" value="AAA+ ATPASE DOMAIN-CONTAINING PROTEIN"/>
    <property type="match status" value="1"/>
</dbReference>
<evidence type="ECO:0000259" key="4">
    <source>
        <dbReference type="Pfam" id="PF00931"/>
    </source>
</evidence>
<keyword evidence="1" id="KW-0677">Repeat</keyword>
<feature type="region of interest" description="Disordered" evidence="3">
    <location>
        <begin position="208"/>
        <end position="234"/>
    </location>
</feature>
<accession>A0ABM3H814</accession>
<reference evidence="8" key="2">
    <citation type="submission" date="2025-08" db="UniProtKB">
        <authorList>
            <consortium name="RefSeq"/>
        </authorList>
    </citation>
    <scope>IDENTIFICATION</scope>
    <source>
        <tissue evidence="8">Leaf</tissue>
    </source>
</reference>
<evidence type="ECO:0000313" key="8">
    <source>
        <dbReference type="RefSeq" id="XP_048132735.1"/>
    </source>
</evidence>
<keyword evidence="7" id="KW-1185">Reference proteome</keyword>
<dbReference type="Gene3D" id="3.40.50.300">
    <property type="entry name" value="P-loop containing nucleotide triphosphate hydrolases"/>
    <property type="match status" value="1"/>
</dbReference>
<dbReference type="SUPFAM" id="SSF52540">
    <property type="entry name" value="P-loop containing nucleoside triphosphate hydrolases"/>
    <property type="match status" value="1"/>
</dbReference>
<sequence>MSAGTDWPREDASFKVGQVRHLVEQVAGVVRRGARARVGVDLVDSEGKKRIAPIWIHGFLWRRLNRVLFCLHPISMATSEVVISLEIRNSLDMLSEGKVLSRGLRYRMRTAINDLQKILSTSKLLESSTDDDQRGNDHGSCLQDRARGAVDIAHQILLEASQHLMSSKGRLANIHALVRFMSLRIHVRATEKKALDFLRGVEELSNHLPRGQGLPPNDLLSLDENASSKNADQGNVGRTWKIESDIVGRKDEACKLLAQLIVEDGDQDALPLRIVWVVGKEASGKTALVRSVYNRLEIDHSFQFCVWVGVHEKFTLKDLLVTILKQTPQKELKDLEHIEEENLKEILHKALMELKYLIVFDNLHKVEHMDELMIFLPDSRSGSRVIITARDPEIPSFMDPWASPVELHELDADQSECLLGECGSFAADTRLKASILSKCNGSPPGILLLGGLVVASGDASPVMVDRHAENPTFSDIMSLSYNKLPSILKPCLLYLCLFPKDSEISTRRLFRLWLAEGLVKEDGFNAEQCFQELAGRNWVNVVRYKKLVRTAKSCRVPSFIHDFLCKRAKQLRPQIHSNTKSTNHSEQPKVDNGCSSWIVQNQEDHQGFQLQYLRSYVSFNTQKQGTRSRDVEELLQPLIARGDCGLLRVLDLEGVYKPLLPNKLGNVLPDLRYLGLRWTVLDSIPETIGNMSCLETLDLKYTNVRSLPSSIWKVKSLQHLYMNEVCFDKSTNLRKQSAKYPSNLQTLWGLYIGVAKSPMLNVLRKLTRLKKLGLTCDSPVIKEATECISNLTELQSLKLRSRDLFGQPSELSLGNMRGLDSLSELYLLGSLPVGDGLTLLPQNLKILTLSMSGLDDHSIEVLGGFQSLEILNLLARSYAGENLNCGSGSFPRLRVLKLWMLEKVKEAHVDKTALSRLEELEIKNCGLLASVDSLDHIQFLKKISLIEVKEELATNIKGRLTGKLFINGKQLVTSSSSSSRQVFIKETQLVTSSSSAQARQDN</sequence>
<evidence type="ECO:0000313" key="7">
    <source>
        <dbReference type="Proteomes" id="UP000827889"/>
    </source>
</evidence>
<name>A0ABM3H814_9MYRT</name>
<evidence type="ECO:0000259" key="5">
    <source>
        <dbReference type="Pfam" id="PF23559"/>
    </source>
</evidence>
<dbReference type="Proteomes" id="UP000827889">
    <property type="component" value="Chromosome 1"/>
</dbReference>
<protein>
    <submittedName>
        <fullName evidence="8">Disease resistance RPP13-like protein 2</fullName>
    </submittedName>
</protein>
<keyword evidence="2" id="KW-0611">Plant defense</keyword>
<gene>
    <name evidence="8" type="primary">LOC115729944</name>
</gene>
<dbReference type="GeneID" id="115729944"/>
<evidence type="ECO:0000256" key="2">
    <source>
        <dbReference type="ARBA" id="ARBA00022821"/>
    </source>
</evidence>
<evidence type="ECO:0000256" key="1">
    <source>
        <dbReference type="ARBA" id="ARBA00022737"/>
    </source>
</evidence>
<dbReference type="Gene3D" id="1.10.10.10">
    <property type="entry name" value="Winged helix-like DNA-binding domain superfamily/Winged helix DNA-binding domain"/>
    <property type="match status" value="1"/>
</dbReference>
<dbReference type="RefSeq" id="XP_048132735.1">
    <property type="nucleotide sequence ID" value="XM_048276778.1"/>
</dbReference>
<dbReference type="Pfam" id="PF23559">
    <property type="entry name" value="WHD_DRP"/>
    <property type="match status" value="1"/>
</dbReference>
<organism evidence="7 8">
    <name type="scientific">Rhodamnia argentea</name>
    <dbReference type="NCBI Taxonomy" id="178133"/>
    <lineage>
        <taxon>Eukaryota</taxon>
        <taxon>Viridiplantae</taxon>
        <taxon>Streptophyta</taxon>
        <taxon>Embryophyta</taxon>
        <taxon>Tracheophyta</taxon>
        <taxon>Spermatophyta</taxon>
        <taxon>Magnoliopsida</taxon>
        <taxon>eudicotyledons</taxon>
        <taxon>Gunneridae</taxon>
        <taxon>Pentapetalae</taxon>
        <taxon>rosids</taxon>
        <taxon>malvids</taxon>
        <taxon>Myrtales</taxon>
        <taxon>Myrtaceae</taxon>
        <taxon>Myrtoideae</taxon>
        <taxon>Myrteae</taxon>
        <taxon>Australasian group</taxon>
        <taxon>Rhodamnia</taxon>
    </lineage>
</organism>
<dbReference type="Pfam" id="PF00931">
    <property type="entry name" value="NB-ARC"/>
    <property type="match status" value="1"/>
</dbReference>
<dbReference type="PANTHER" id="PTHR23155">
    <property type="entry name" value="DISEASE RESISTANCE PROTEIN RP"/>
    <property type="match status" value="1"/>
</dbReference>
<evidence type="ECO:0000259" key="6">
    <source>
        <dbReference type="Pfam" id="PF23598"/>
    </source>
</evidence>
<feature type="domain" description="Disease resistance R13L4/SHOC-2-like LRR" evidence="6">
    <location>
        <begin position="643"/>
        <end position="945"/>
    </location>
</feature>
<feature type="compositionally biased region" description="Polar residues" evidence="3">
    <location>
        <begin position="224"/>
        <end position="233"/>
    </location>
</feature>
<dbReference type="InterPro" id="IPR036388">
    <property type="entry name" value="WH-like_DNA-bd_sf"/>
</dbReference>